<dbReference type="FunFam" id="3.40.50.300:FF:000494">
    <property type="entry name" value="tRNA modification GTPase MnmE"/>
    <property type="match status" value="1"/>
</dbReference>
<keyword evidence="14" id="KW-1185">Reference proteome</keyword>
<feature type="binding site" evidence="8">
    <location>
        <begin position="258"/>
        <end position="262"/>
    </location>
    <ligand>
        <name>GTP</name>
        <dbReference type="ChEBI" id="CHEBI:37565"/>
        <label>2</label>
    </ligand>
</feature>
<comment type="caution">
    <text evidence="13">The sequence shown here is derived from an EMBL/GenBank/DDBJ whole genome shotgun (WGS) entry which is preliminary data.</text>
</comment>
<evidence type="ECO:0000256" key="1">
    <source>
        <dbReference type="ARBA" id="ARBA00008279"/>
    </source>
</evidence>
<keyword evidence="6 8" id="KW-0342">GTP-binding</keyword>
<feature type="binding site" evidence="8">
    <location>
        <begin position="123"/>
        <end position="126"/>
    </location>
    <ligand>
        <name>GTP</name>
        <dbReference type="ChEBI" id="CHEBI:37565"/>
        <label>1</label>
    </ligand>
</feature>
<reference evidence="13 14" key="1">
    <citation type="journal article" date="2011" name="J. Bacteriol.">
        <title>Genome sequence of 'Pedosphaera parvula' Ellin514, an aerobic Verrucomicrobial isolate from pasture soil.</title>
        <authorList>
            <person name="Kant R."/>
            <person name="van Passel M.W."/>
            <person name="Sangwan P."/>
            <person name="Palva A."/>
            <person name="Lucas S."/>
            <person name="Copeland A."/>
            <person name="Lapidus A."/>
            <person name="Glavina Del Rio T."/>
            <person name="Dalin E."/>
            <person name="Tice H."/>
            <person name="Bruce D."/>
            <person name="Goodwin L."/>
            <person name="Pitluck S."/>
            <person name="Chertkov O."/>
            <person name="Larimer F.W."/>
            <person name="Land M.L."/>
            <person name="Hauser L."/>
            <person name="Brettin T.S."/>
            <person name="Detter J.C."/>
            <person name="Han S."/>
            <person name="de Vos W.M."/>
            <person name="Janssen P.H."/>
            <person name="Smidt H."/>
        </authorList>
    </citation>
    <scope>NUCLEOTIDE SEQUENCE [LARGE SCALE GENOMIC DNA]</scope>
    <source>
        <strain evidence="13 14">Ellin514</strain>
    </source>
</reference>
<evidence type="ECO:0000256" key="5">
    <source>
        <dbReference type="ARBA" id="ARBA00022741"/>
    </source>
</evidence>
<dbReference type="PANTHER" id="PTHR43834">
    <property type="entry name" value="GTPASE DER"/>
    <property type="match status" value="1"/>
</dbReference>
<comment type="subunit">
    <text evidence="8">Associates with the 50S ribosomal subunit.</text>
</comment>
<dbReference type="Pfam" id="PF01926">
    <property type="entry name" value="MMR_HSR1"/>
    <property type="match status" value="2"/>
</dbReference>
<dbReference type="SUPFAM" id="SSF52540">
    <property type="entry name" value="P-loop containing nucleoside triphosphate hydrolases"/>
    <property type="match status" value="2"/>
</dbReference>
<dbReference type="InterPro" id="IPR032859">
    <property type="entry name" value="KH_dom-like"/>
</dbReference>
<dbReference type="InterPro" id="IPR016484">
    <property type="entry name" value="GTPase_Der"/>
</dbReference>
<feature type="compositionally biased region" description="Basic and acidic residues" evidence="11">
    <location>
        <begin position="495"/>
        <end position="508"/>
    </location>
</feature>
<comment type="similarity">
    <text evidence="1 8 9 10">Belongs to the TRAFAC class TrmE-Era-EngA-EngB-Septin-like GTPase superfamily. EngA (Der) GTPase family.</text>
</comment>
<evidence type="ECO:0000256" key="3">
    <source>
        <dbReference type="ARBA" id="ARBA00022517"/>
    </source>
</evidence>
<evidence type="ECO:0000259" key="12">
    <source>
        <dbReference type="PROSITE" id="PS51712"/>
    </source>
</evidence>
<evidence type="ECO:0000256" key="11">
    <source>
        <dbReference type="SAM" id="MobiDB-lite"/>
    </source>
</evidence>
<keyword evidence="5 8" id="KW-0547">Nucleotide-binding</keyword>
<evidence type="ECO:0000313" key="13">
    <source>
        <dbReference type="EMBL" id="EEF60206.1"/>
    </source>
</evidence>
<dbReference type="AlphaFoldDB" id="B9XIX9"/>
<evidence type="ECO:0000256" key="2">
    <source>
        <dbReference type="ARBA" id="ARBA00020953"/>
    </source>
</evidence>
<comment type="function">
    <text evidence="8 10">GTPase that plays an essential role in the late steps of ribosome biogenesis.</text>
</comment>
<dbReference type="OrthoDB" id="9805918at2"/>
<feature type="compositionally biased region" description="Basic residues" evidence="11">
    <location>
        <begin position="509"/>
        <end position="519"/>
    </location>
</feature>
<evidence type="ECO:0000256" key="6">
    <source>
        <dbReference type="ARBA" id="ARBA00023134"/>
    </source>
</evidence>
<proteinExistence type="inferred from homology"/>
<feature type="region of interest" description="Disordered" evidence="11">
    <location>
        <begin position="495"/>
        <end position="519"/>
    </location>
</feature>
<gene>
    <name evidence="8" type="primary">der</name>
    <name evidence="13" type="ORF">Cflav_PD3265</name>
</gene>
<dbReference type="Proteomes" id="UP000003688">
    <property type="component" value="Unassembled WGS sequence"/>
</dbReference>
<feature type="binding site" evidence="8">
    <location>
        <begin position="9"/>
        <end position="16"/>
    </location>
    <ligand>
        <name>GTP</name>
        <dbReference type="ChEBI" id="CHEBI:37565"/>
        <label>1</label>
    </ligand>
</feature>
<accession>B9XIX9</accession>
<dbReference type="GO" id="GO:0042254">
    <property type="term" value="P:ribosome biogenesis"/>
    <property type="evidence" value="ECO:0007669"/>
    <property type="project" value="UniProtKB-KW"/>
</dbReference>
<dbReference type="GO" id="GO:0005525">
    <property type="term" value="F:GTP binding"/>
    <property type="evidence" value="ECO:0007669"/>
    <property type="project" value="UniProtKB-UniRule"/>
</dbReference>
<evidence type="ECO:0000256" key="10">
    <source>
        <dbReference type="RuleBase" id="RU004481"/>
    </source>
</evidence>
<evidence type="ECO:0000256" key="7">
    <source>
        <dbReference type="ARBA" id="ARBA00032345"/>
    </source>
</evidence>
<dbReference type="PIRSF" id="PIRSF006485">
    <property type="entry name" value="GTP-binding_EngA"/>
    <property type="match status" value="1"/>
</dbReference>
<evidence type="ECO:0000313" key="14">
    <source>
        <dbReference type="Proteomes" id="UP000003688"/>
    </source>
</evidence>
<dbReference type="CDD" id="cd01895">
    <property type="entry name" value="EngA2"/>
    <property type="match status" value="1"/>
</dbReference>
<dbReference type="NCBIfam" id="TIGR00231">
    <property type="entry name" value="small_GTP"/>
    <property type="match status" value="2"/>
</dbReference>
<sequence length="519" mass="57989">MSGLIAIVGRPNVGKSALFNRIAGRRIAIVHDMPGVTRDRVSAEVEWGGHAFTLVDTGGIGLLRREKAADVITKAALEQVDLAIEAAHVIILAANVQEGIVPLDQEVADKLRRSGKPVLVAANKVDTQKVEAAALEFTELGFDKVFPVSAIHGEGIVDLMNAATALLPPREILEKAEVDEDVFEGTPEVEGKTKSELKGPLKLAIVGRPNVGKSSIINALTQSERVIVSPIPGTTRDAVDVPFEVEADGIRQSYLLIDTAGLRKSRRVDDSVEFYSVKRTEDSIARADICVLVLDAEAGITEQDKKVADKIVEERRACIVVVNKWDLVEESVRESREQEIERRDAKTRDRDERKVRRLTTLGEFGQWVQEHLFFLDYAPVIFTSAKSGFHLDRLLEAVRYVADQLQQKVPTSILNRALNDAVENRQPISAAGHRLKFFYATQVRQAPPTFLLFVNRDELFSDPYRKYLAGELRKAFGYEGCPIILVPKPRPKTVEPVRRFKKLRENPQKRHHARDRSRR</sequence>
<dbReference type="InterPro" id="IPR031166">
    <property type="entry name" value="G_ENGA"/>
</dbReference>
<dbReference type="PROSITE" id="PS51712">
    <property type="entry name" value="G_ENGA"/>
    <property type="match status" value="2"/>
</dbReference>
<dbReference type="InterPro" id="IPR005225">
    <property type="entry name" value="Small_GTP-bd"/>
</dbReference>
<dbReference type="NCBIfam" id="TIGR03594">
    <property type="entry name" value="GTPase_EngA"/>
    <property type="match status" value="1"/>
</dbReference>
<dbReference type="FunFam" id="3.30.300.20:FF:000004">
    <property type="entry name" value="GTPase Der"/>
    <property type="match status" value="1"/>
</dbReference>
<dbReference type="PRINTS" id="PR00449">
    <property type="entry name" value="RASTRNSFRMNG"/>
</dbReference>
<dbReference type="EMBL" id="ABOX02000019">
    <property type="protein sequence ID" value="EEF60206.1"/>
    <property type="molecule type" value="Genomic_DNA"/>
</dbReference>
<feature type="binding site" evidence="8">
    <location>
        <begin position="323"/>
        <end position="326"/>
    </location>
    <ligand>
        <name>GTP</name>
        <dbReference type="ChEBI" id="CHEBI:37565"/>
        <label>2</label>
    </ligand>
</feature>
<dbReference type="Pfam" id="PF14714">
    <property type="entry name" value="KH_dom-like"/>
    <property type="match status" value="1"/>
</dbReference>
<keyword evidence="3 8" id="KW-0690">Ribosome biogenesis</keyword>
<feature type="domain" description="EngA-type G" evidence="12">
    <location>
        <begin position="201"/>
        <end position="406"/>
    </location>
</feature>
<protein>
    <recommendedName>
        <fullName evidence="2 8">GTPase Der</fullName>
    </recommendedName>
    <alternativeName>
        <fullName evidence="7 8">GTP-binding protein EngA</fullName>
    </alternativeName>
</protein>
<dbReference type="RefSeq" id="WP_007415772.1">
    <property type="nucleotide sequence ID" value="NZ_ABOX02000019.1"/>
</dbReference>
<feature type="domain" description="EngA-type G" evidence="12">
    <location>
        <begin position="3"/>
        <end position="171"/>
    </location>
</feature>
<dbReference type="Gene3D" id="3.40.50.300">
    <property type="entry name" value="P-loop containing nucleotide triphosphate hydrolases"/>
    <property type="match status" value="2"/>
</dbReference>
<dbReference type="CDD" id="cd01894">
    <property type="entry name" value="EngA1"/>
    <property type="match status" value="1"/>
</dbReference>
<evidence type="ECO:0000256" key="9">
    <source>
        <dbReference type="PROSITE-ProRule" id="PRU01049"/>
    </source>
</evidence>
<dbReference type="GO" id="GO:0043022">
    <property type="term" value="F:ribosome binding"/>
    <property type="evidence" value="ECO:0007669"/>
    <property type="project" value="TreeGrafter"/>
</dbReference>
<dbReference type="InterPro" id="IPR006073">
    <property type="entry name" value="GTP-bd"/>
</dbReference>
<organism evidence="13 14">
    <name type="scientific">Pedosphaera parvula (strain Ellin514)</name>
    <dbReference type="NCBI Taxonomy" id="320771"/>
    <lineage>
        <taxon>Bacteria</taxon>
        <taxon>Pseudomonadati</taxon>
        <taxon>Verrucomicrobiota</taxon>
        <taxon>Pedosphaerae</taxon>
        <taxon>Pedosphaerales</taxon>
        <taxon>Pedosphaeraceae</taxon>
        <taxon>Pedosphaera</taxon>
    </lineage>
</organism>
<dbReference type="HAMAP" id="MF_00195">
    <property type="entry name" value="GTPase_Der"/>
    <property type="match status" value="1"/>
</dbReference>
<name>B9XIX9_PEDPL</name>
<evidence type="ECO:0000256" key="4">
    <source>
        <dbReference type="ARBA" id="ARBA00022737"/>
    </source>
</evidence>
<dbReference type="Gene3D" id="3.30.300.20">
    <property type="match status" value="1"/>
</dbReference>
<dbReference type="InterPro" id="IPR027417">
    <property type="entry name" value="P-loop_NTPase"/>
</dbReference>
<feature type="binding site" evidence="8">
    <location>
        <begin position="56"/>
        <end position="60"/>
    </location>
    <ligand>
        <name>GTP</name>
        <dbReference type="ChEBI" id="CHEBI:37565"/>
        <label>1</label>
    </ligand>
</feature>
<keyword evidence="4 10" id="KW-0677">Repeat</keyword>
<dbReference type="InterPro" id="IPR015946">
    <property type="entry name" value="KH_dom-like_a/b"/>
</dbReference>
<evidence type="ECO:0000256" key="8">
    <source>
        <dbReference type="HAMAP-Rule" id="MF_00195"/>
    </source>
</evidence>
<dbReference type="STRING" id="320771.Cflav_PD3265"/>
<feature type="binding site" evidence="8">
    <location>
        <begin position="207"/>
        <end position="214"/>
    </location>
    <ligand>
        <name>GTP</name>
        <dbReference type="ChEBI" id="CHEBI:37565"/>
        <label>2</label>
    </ligand>
</feature>
<dbReference type="PANTHER" id="PTHR43834:SF6">
    <property type="entry name" value="GTPASE DER"/>
    <property type="match status" value="1"/>
</dbReference>